<organism evidence="5 6">
    <name type="scientific">Sarocladium strictum</name>
    <name type="common">Black bundle disease fungus</name>
    <name type="synonym">Acremonium strictum</name>
    <dbReference type="NCBI Taxonomy" id="5046"/>
    <lineage>
        <taxon>Eukaryota</taxon>
        <taxon>Fungi</taxon>
        <taxon>Dikarya</taxon>
        <taxon>Ascomycota</taxon>
        <taxon>Pezizomycotina</taxon>
        <taxon>Sordariomycetes</taxon>
        <taxon>Hypocreomycetidae</taxon>
        <taxon>Hypocreales</taxon>
        <taxon>Sarocladiaceae</taxon>
        <taxon>Sarocladium</taxon>
    </lineage>
</organism>
<comment type="similarity">
    <text evidence="1">Belongs to the AB hydrolase superfamily. Lipase family. Class 3 subfamily.</text>
</comment>
<protein>
    <recommendedName>
        <fullName evidence="4">Fungal lipase-type domain-containing protein</fullName>
    </recommendedName>
</protein>
<evidence type="ECO:0000313" key="5">
    <source>
        <dbReference type="EMBL" id="KAK0385314.1"/>
    </source>
</evidence>
<dbReference type="SUPFAM" id="SSF53474">
    <property type="entry name" value="alpha/beta-Hydrolases"/>
    <property type="match status" value="1"/>
</dbReference>
<dbReference type="PANTHER" id="PTHR45856:SF11">
    <property type="entry name" value="FUNGAL LIPASE-LIKE DOMAIN-CONTAINING PROTEIN"/>
    <property type="match status" value="1"/>
</dbReference>
<evidence type="ECO:0000256" key="3">
    <source>
        <dbReference type="ARBA" id="ARBA00048461"/>
    </source>
</evidence>
<evidence type="ECO:0000313" key="6">
    <source>
        <dbReference type="Proteomes" id="UP001175261"/>
    </source>
</evidence>
<comment type="catalytic activity">
    <reaction evidence="3">
        <text>a monoacylglycerol + H2O = glycerol + a fatty acid + H(+)</text>
        <dbReference type="Rhea" id="RHEA:15245"/>
        <dbReference type="ChEBI" id="CHEBI:15377"/>
        <dbReference type="ChEBI" id="CHEBI:15378"/>
        <dbReference type="ChEBI" id="CHEBI:17408"/>
        <dbReference type="ChEBI" id="CHEBI:17754"/>
        <dbReference type="ChEBI" id="CHEBI:28868"/>
    </reaction>
</comment>
<accession>A0AA39GEY6</accession>
<dbReference type="InterPro" id="IPR029058">
    <property type="entry name" value="AB_hydrolase_fold"/>
</dbReference>
<comment type="catalytic activity">
    <reaction evidence="2">
        <text>a diacylglycerol + H2O = a monoacylglycerol + a fatty acid + H(+)</text>
        <dbReference type="Rhea" id="RHEA:32731"/>
        <dbReference type="ChEBI" id="CHEBI:15377"/>
        <dbReference type="ChEBI" id="CHEBI:15378"/>
        <dbReference type="ChEBI" id="CHEBI:17408"/>
        <dbReference type="ChEBI" id="CHEBI:18035"/>
        <dbReference type="ChEBI" id="CHEBI:28868"/>
    </reaction>
</comment>
<keyword evidence="6" id="KW-1185">Reference proteome</keyword>
<dbReference type="GO" id="GO:0006629">
    <property type="term" value="P:lipid metabolic process"/>
    <property type="evidence" value="ECO:0007669"/>
    <property type="project" value="InterPro"/>
</dbReference>
<gene>
    <name evidence="5" type="ORF">NLU13_7790</name>
</gene>
<dbReference type="Pfam" id="PF01764">
    <property type="entry name" value="Lipase_3"/>
    <property type="match status" value="1"/>
</dbReference>
<feature type="domain" description="Fungal lipase-type" evidence="4">
    <location>
        <begin position="88"/>
        <end position="264"/>
    </location>
</feature>
<dbReference type="AlphaFoldDB" id="A0AA39GEY6"/>
<reference evidence="5" key="1">
    <citation type="submission" date="2022-10" db="EMBL/GenBank/DDBJ databases">
        <title>Determination and structural analysis of whole genome sequence of Sarocladium strictum F4-1.</title>
        <authorList>
            <person name="Hu L."/>
            <person name="Jiang Y."/>
        </authorList>
    </citation>
    <scope>NUCLEOTIDE SEQUENCE</scope>
    <source>
        <strain evidence="5">F4-1</strain>
    </source>
</reference>
<dbReference type="EMBL" id="JAPDFR010000007">
    <property type="protein sequence ID" value="KAK0385314.1"/>
    <property type="molecule type" value="Genomic_DNA"/>
</dbReference>
<name>A0AA39GEY6_SARSR</name>
<evidence type="ECO:0000256" key="1">
    <source>
        <dbReference type="ARBA" id="ARBA00043996"/>
    </source>
</evidence>
<dbReference type="InterPro" id="IPR051218">
    <property type="entry name" value="Sec_MonoDiacylglyc_Lipase"/>
</dbReference>
<evidence type="ECO:0000256" key="2">
    <source>
        <dbReference type="ARBA" id="ARBA00047591"/>
    </source>
</evidence>
<dbReference type="PANTHER" id="PTHR45856">
    <property type="entry name" value="ALPHA/BETA-HYDROLASES SUPERFAMILY PROTEIN"/>
    <property type="match status" value="1"/>
</dbReference>
<dbReference type="Proteomes" id="UP001175261">
    <property type="component" value="Unassembled WGS sequence"/>
</dbReference>
<dbReference type="Gene3D" id="3.40.50.1820">
    <property type="entry name" value="alpha/beta hydrolase"/>
    <property type="match status" value="1"/>
</dbReference>
<comment type="caution">
    <text evidence="5">The sequence shown here is derived from an EMBL/GenBank/DDBJ whole genome shotgun (WGS) entry which is preliminary data.</text>
</comment>
<sequence length="404" mass="43666">MAPRYTYNVWQQIYSLSAASNLVAAKIATEADLQAAMEKALDKKLPTINGDWQVSWGPRVYKPNPEKKGPVENVWFAAVSEEQKLIVVAVAGTAPPSIRDWFDDFDVARVVNFDNWVASWNNNNGVPKPEVDKTPDTLSHAYCANGTATGVYNILSNKAAASDTYLWQYLQGVTPDYTVVFTGHSMGGALSPTLALGLRRANMIGAAGRDVKAYTMPSAGPTPGNAQFVAAYEQAYPFTRGDPAAPDYGAYNGDLFNTNDIVPQAWSVVPTDDRNLGRITGGIYTFARLDGSWKLYATAALLTGLAIRRSGSSKIRYQPIAPNAFTATDSLPKVVDSAAVLATSIVRNHTFSYWNHIAIDGFVTEFNDHVVAQPGVDEPPTDAAALGVDMDAESFDPVPESDLE</sequence>
<dbReference type="InterPro" id="IPR002921">
    <property type="entry name" value="Fungal_lipase-type"/>
</dbReference>
<evidence type="ECO:0000259" key="4">
    <source>
        <dbReference type="Pfam" id="PF01764"/>
    </source>
</evidence>
<proteinExistence type="inferred from homology"/>